<name>A3K164_SAGS3</name>
<evidence type="ECO:0000313" key="2">
    <source>
        <dbReference type="Proteomes" id="UP000005713"/>
    </source>
</evidence>
<evidence type="ECO:0000313" key="1">
    <source>
        <dbReference type="EMBL" id="EBA09529.1"/>
    </source>
</evidence>
<organism evidence="1 2">
    <name type="scientific">Sagittula stellata (strain ATCC 700073 / DSM 11524 / E-37)</name>
    <dbReference type="NCBI Taxonomy" id="388399"/>
    <lineage>
        <taxon>Bacteria</taxon>
        <taxon>Pseudomonadati</taxon>
        <taxon>Pseudomonadota</taxon>
        <taxon>Alphaproteobacteria</taxon>
        <taxon>Rhodobacterales</taxon>
        <taxon>Roseobacteraceae</taxon>
        <taxon>Sagittula</taxon>
    </lineage>
</organism>
<protein>
    <submittedName>
        <fullName evidence="1">Uncharacterized protein</fullName>
    </submittedName>
</protein>
<dbReference type="Proteomes" id="UP000005713">
    <property type="component" value="Unassembled WGS sequence"/>
</dbReference>
<comment type="caution">
    <text evidence="1">The sequence shown here is derived from an EMBL/GenBank/DDBJ whole genome shotgun (WGS) entry which is preliminary data.</text>
</comment>
<accession>A3K164</accession>
<reference evidence="1 2" key="1">
    <citation type="submission" date="2006-06" db="EMBL/GenBank/DDBJ databases">
        <authorList>
            <person name="Moran M.A."/>
            <person name="Ferriera S."/>
            <person name="Johnson J."/>
            <person name="Kravitz S."/>
            <person name="Beeson K."/>
            <person name="Sutton G."/>
            <person name="Rogers Y.-H."/>
            <person name="Friedman R."/>
            <person name="Frazier M."/>
            <person name="Venter J.C."/>
        </authorList>
    </citation>
    <scope>NUCLEOTIDE SEQUENCE [LARGE SCALE GENOMIC DNA]</scope>
    <source>
        <strain evidence="1 2">E-37</strain>
    </source>
</reference>
<keyword evidence="2" id="KW-1185">Reference proteome</keyword>
<dbReference type="EMBL" id="AAYA01000003">
    <property type="protein sequence ID" value="EBA09529.1"/>
    <property type="molecule type" value="Genomic_DNA"/>
</dbReference>
<sequence length="118" mass="13250">MKAEAAGHWSHQFPQLREADPRLDVIRSVRGMDVGNGHPLERFLATVEGAFDRPLDLCAPGDGTRTFDERWLLALLQALSEVDLGRYQFLLRSRLKAGAAARVHFALTQAQVWLDARL</sequence>
<gene>
    <name evidence="1" type="ORF">SSE37_24844</name>
</gene>
<proteinExistence type="predicted"/>
<dbReference type="AlphaFoldDB" id="A3K164"/>